<dbReference type="InterPro" id="IPR011936">
    <property type="entry name" value="Myxo_disulph_rpt"/>
</dbReference>
<accession>A0A8S1PB68</accession>
<evidence type="ECO:0000313" key="4">
    <source>
        <dbReference type="EMBL" id="CAD8100386.1"/>
    </source>
</evidence>
<dbReference type="EMBL" id="CAJJDN010000074">
    <property type="protein sequence ID" value="CAD8100386.1"/>
    <property type="molecule type" value="Genomic_DNA"/>
</dbReference>
<reference evidence="4" key="1">
    <citation type="submission" date="2021-01" db="EMBL/GenBank/DDBJ databases">
        <authorList>
            <consortium name="Genoscope - CEA"/>
            <person name="William W."/>
        </authorList>
    </citation>
    <scope>NUCLEOTIDE SEQUENCE</scope>
</reference>
<organism evidence="4 5">
    <name type="scientific">Paramecium sonneborni</name>
    <dbReference type="NCBI Taxonomy" id="65129"/>
    <lineage>
        <taxon>Eukaryota</taxon>
        <taxon>Sar</taxon>
        <taxon>Alveolata</taxon>
        <taxon>Ciliophora</taxon>
        <taxon>Intramacronucleata</taxon>
        <taxon>Oligohymenophorea</taxon>
        <taxon>Peniculida</taxon>
        <taxon>Parameciidae</taxon>
        <taxon>Paramecium</taxon>
    </lineage>
</organism>
<dbReference type="Pfam" id="PF13948">
    <property type="entry name" value="DUF4215"/>
    <property type="match status" value="1"/>
</dbReference>
<keyword evidence="2" id="KW-0677">Repeat</keyword>
<dbReference type="OrthoDB" id="286906at2759"/>
<evidence type="ECO:0000256" key="2">
    <source>
        <dbReference type="ARBA" id="ARBA00022737"/>
    </source>
</evidence>
<evidence type="ECO:0000313" key="5">
    <source>
        <dbReference type="Proteomes" id="UP000692954"/>
    </source>
</evidence>
<keyword evidence="1" id="KW-0732">Signal</keyword>
<dbReference type="AlphaFoldDB" id="A0A8S1PB68"/>
<protein>
    <submittedName>
        <fullName evidence="4">Uncharacterized protein</fullName>
    </submittedName>
</protein>
<keyword evidence="3" id="KW-1015">Disulfide bond</keyword>
<dbReference type="Proteomes" id="UP000692954">
    <property type="component" value="Unassembled WGS sequence"/>
</dbReference>
<sequence>MVRSFAQQKNFKCSVCELGYYADEINGTCLNKCGTKVRIKEEECDDVNLVKGDGCDDQCKLENNYIFLNCVSILPKYPKPLMQSPDISQIYSGIRLFQLSYTTPNVRIDGFQIKDYLSLHISSSSSIEQVDQSYQLTQDTSQINEFNQSELNLMINITFNRSSQGQILLIKFLNTSVIYSNEVYSQIETEYFKLSALQFHQSL</sequence>
<proteinExistence type="predicted"/>
<gene>
    <name evidence="4" type="ORF">PSON_ATCC_30995.1.T0740003</name>
</gene>
<keyword evidence="5" id="KW-1185">Reference proteome</keyword>
<dbReference type="NCBIfam" id="TIGR02232">
    <property type="entry name" value="myxo_disulf_rpt"/>
    <property type="match status" value="1"/>
</dbReference>
<name>A0A8S1PB68_9CILI</name>
<comment type="caution">
    <text evidence="4">The sequence shown here is derived from an EMBL/GenBank/DDBJ whole genome shotgun (WGS) entry which is preliminary data.</text>
</comment>
<evidence type="ECO:0000256" key="1">
    <source>
        <dbReference type="ARBA" id="ARBA00022729"/>
    </source>
</evidence>
<evidence type="ECO:0000256" key="3">
    <source>
        <dbReference type="ARBA" id="ARBA00023157"/>
    </source>
</evidence>